<evidence type="ECO:0000256" key="1">
    <source>
        <dbReference type="SAM" id="MobiDB-lite"/>
    </source>
</evidence>
<feature type="compositionally biased region" description="Polar residues" evidence="1">
    <location>
        <begin position="1304"/>
        <end position="1316"/>
    </location>
</feature>
<dbReference type="CDD" id="cd06257">
    <property type="entry name" value="DnaJ"/>
    <property type="match status" value="1"/>
</dbReference>
<feature type="compositionally biased region" description="Basic and acidic residues" evidence="1">
    <location>
        <begin position="1287"/>
        <end position="1300"/>
    </location>
</feature>
<accession>A0AAE1JYA9</accession>
<feature type="compositionally biased region" description="Low complexity" evidence="1">
    <location>
        <begin position="71"/>
        <end position="86"/>
    </location>
</feature>
<dbReference type="PANTHER" id="PTHR45181">
    <property type="entry name" value="HEAT SHOCK PROTEIN DNAJ WITH TETRATRICOPEPTIDE REPEAT-CONTAINING PROTEIN"/>
    <property type="match status" value="1"/>
</dbReference>
<dbReference type="PROSITE" id="PS50076">
    <property type="entry name" value="DNAJ_2"/>
    <property type="match status" value="1"/>
</dbReference>
<feature type="compositionally biased region" description="Polar residues" evidence="1">
    <location>
        <begin position="387"/>
        <end position="402"/>
    </location>
</feature>
<dbReference type="Gene3D" id="1.25.40.10">
    <property type="entry name" value="Tetratricopeptide repeat domain"/>
    <property type="match status" value="2"/>
</dbReference>
<sequence length="1358" mass="149504">MSPALVVPRVPVDIDNFAVWASHPISTKLFRFSPISPFERHQEFPRHMEKTNAMDRTSGISKPNVQKTNFSTPSASSSRPVSGLSRPRLVKVRKQNNAQSLRSTTGIEEHLVAPGFNPFASVGENLVRPSPGSEMASSSTFSEIDSGQAGNEPFVFGAKSVDPGSNLNKNHMGSDVNFDQGIVDQMRNLKMGNVNDASNFKDGGYKKGEYAFQSGHKKSSSHDGSLVFTLPEDMKKLNIGVGGVVEHIDKTKSRCSNTYTDGFSKFTSRSISNPSVSSSVEMELQSELNKKLSIKESSSGGLHIDNSTNELLNQMKNLNVKDSMGFDSVKKNEADVTTGREKNSASANSKTATSYTGGRAEASLLREMEKLKLFSEKGDVTGPKFWNPSSQVPVGETNQTNARGGRVDKTKEGIRMTQNATLSSSFLSGGVNFPMVGNASGVTKRDEFVFTGKKDDSNSSGVEFKTPGLVKGQNSNTRVKKRRGKLKLSAPGQLFHGQDFVSTENVTEGNPEASEAYSPMEVSPYQESLAETRCSRENSVTSNDSLSLDTNSTATDVVQTTSDHRIDEDLIVKTERLLIDECDAACKETKDKASECHIPQNIFSEDPQDGSASGVETESFKSVNDEVDIISDAGNVSVEAVSSPSSSVEASGVVSMPHLSCASSSNDISGFPFTFSASYLAEAQSSSPKRNLKKKNWLKAGYDAHSSTPSLKICYSSSSMSFSSCSQTSSLFTSGQTQKDKVSTPQPKTRDSEIKKEQGIKKEAPSNAAAVVDCQEAIEKWRHRGNQAYKNGDLSMAEDCYTKGLQCISKEATSRSSMRVLMLCYSNRAATRMSLGRMRDALKDCILAAEIDPNFLRVQLRAANCYLALGEVEDSLQYFKRCLQTGAGVCVDRKIAVEASDGLQKAQKVLEFINHSVELLQRRMTSDTDSALEQIKEALMISSYSEKLLEMKAEALFMLCKFEEVIQLCEQTLGSAEKNFCSLDADGEVMNLDDSKLPKSFYFRLWRCSMKLKSYFHLGKLEEGLSSLEEQEKAVSSMNKSNVFESLIPLAAIVRKLLRHKTAGNEAFQAGRHAEAVEHYTAALSCNVESRPFAAVCFCNRAAAHTALGQITDAIADCCLAIALDVNYLKALSRRATLYEKIRDYAQAACDLRRLVSILNERVNDKDNQHGISDRSYNYVNDLKQNSIRLSEMEEEARKDVPLDMYLILGVEPSISTSDIKKAYRKAALRHHPDKASQSLARSDNGDDQMWKDIAEEVRRDADRLFKMIGEAYAVLSDPAKRARYDADEEMRNAQKKRNEGSMARTNVDTQSTPFEPSNMRRHWRDLRRSYANSSSRGFETGQSGRSYGSSSFRGFES</sequence>
<dbReference type="PROSITE" id="PS00636">
    <property type="entry name" value="DNAJ_1"/>
    <property type="match status" value="1"/>
</dbReference>
<dbReference type="SUPFAM" id="SSF48452">
    <property type="entry name" value="TPR-like"/>
    <property type="match status" value="2"/>
</dbReference>
<dbReference type="Gene3D" id="1.10.287.110">
    <property type="entry name" value="DnaJ domain"/>
    <property type="match status" value="1"/>
</dbReference>
<name>A0AAE1JYA9_9FABA</name>
<feature type="region of interest" description="Disordered" evidence="1">
    <location>
        <begin position="53"/>
        <end position="86"/>
    </location>
</feature>
<feature type="region of interest" description="Disordered" evidence="1">
    <location>
        <begin position="734"/>
        <end position="762"/>
    </location>
</feature>
<feature type="compositionally biased region" description="Polar residues" evidence="1">
    <location>
        <begin position="54"/>
        <end position="70"/>
    </location>
</feature>
<dbReference type="PRINTS" id="PR00625">
    <property type="entry name" value="JDOMAIN"/>
</dbReference>
<protein>
    <recommendedName>
        <fullName evidence="2">J domain-containing protein</fullName>
    </recommendedName>
</protein>
<keyword evidence="4" id="KW-1185">Reference proteome</keyword>
<evidence type="ECO:0000259" key="2">
    <source>
        <dbReference type="PROSITE" id="PS50076"/>
    </source>
</evidence>
<dbReference type="SUPFAM" id="SSF46565">
    <property type="entry name" value="Chaperone J-domain"/>
    <property type="match status" value="1"/>
</dbReference>
<feature type="compositionally biased region" description="Low complexity" evidence="1">
    <location>
        <begin position="1342"/>
        <end position="1358"/>
    </location>
</feature>
<feature type="region of interest" description="Disordered" evidence="1">
    <location>
        <begin position="382"/>
        <end position="408"/>
    </location>
</feature>
<feature type="domain" description="J" evidence="2">
    <location>
        <begin position="1204"/>
        <end position="1289"/>
    </location>
</feature>
<organism evidence="3 4">
    <name type="scientific">Acacia crassicarpa</name>
    <name type="common">northern wattle</name>
    <dbReference type="NCBI Taxonomy" id="499986"/>
    <lineage>
        <taxon>Eukaryota</taxon>
        <taxon>Viridiplantae</taxon>
        <taxon>Streptophyta</taxon>
        <taxon>Embryophyta</taxon>
        <taxon>Tracheophyta</taxon>
        <taxon>Spermatophyta</taxon>
        <taxon>Magnoliopsida</taxon>
        <taxon>eudicotyledons</taxon>
        <taxon>Gunneridae</taxon>
        <taxon>Pentapetalae</taxon>
        <taxon>rosids</taxon>
        <taxon>fabids</taxon>
        <taxon>Fabales</taxon>
        <taxon>Fabaceae</taxon>
        <taxon>Caesalpinioideae</taxon>
        <taxon>mimosoid clade</taxon>
        <taxon>Acacieae</taxon>
        <taxon>Acacia</taxon>
    </lineage>
</organism>
<feature type="compositionally biased region" description="Basic and acidic residues" evidence="1">
    <location>
        <begin position="738"/>
        <end position="762"/>
    </location>
</feature>
<proteinExistence type="predicted"/>
<feature type="region of interest" description="Disordered" evidence="1">
    <location>
        <begin position="1287"/>
        <end position="1358"/>
    </location>
</feature>
<dbReference type="SMART" id="SM00271">
    <property type="entry name" value="DnaJ"/>
    <property type="match status" value="1"/>
</dbReference>
<evidence type="ECO:0000313" key="3">
    <source>
        <dbReference type="EMBL" id="KAK4276298.1"/>
    </source>
</evidence>
<dbReference type="Pfam" id="PF00226">
    <property type="entry name" value="DnaJ"/>
    <property type="match status" value="1"/>
</dbReference>
<reference evidence="3" key="1">
    <citation type="submission" date="2023-10" db="EMBL/GenBank/DDBJ databases">
        <title>Chromosome-level genome of the transformable northern wattle, Acacia crassicarpa.</title>
        <authorList>
            <person name="Massaro I."/>
            <person name="Sinha N.R."/>
            <person name="Poethig S."/>
            <person name="Leichty A.R."/>
        </authorList>
    </citation>
    <scope>NUCLEOTIDE SEQUENCE</scope>
    <source>
        <strain evidence="3">Acra3RX</strain>
        <tissue evidence="3">Leaf</tissue>
    </source>
</reference>
<dbReference type="InterPro" id="IPR001623">
    <property type="entry name" value="DnaJ_domain"/>
</dbReference>
<dbReference type="PANTHER" id="PTHR45181:SF4">
    <property type="entry name" value="HEAT SHOCK PROTEIN DNAJ WITH TETRATRICOPEPTIDE REPEAT-CONTAINING PROTEIN"/>
    <property type="match status" value="1"/>
</dbReference>
<dbReference type="InterPro" id="IPR018253">
    <property type="entry name" value="DnaJ_domain_CS"/>
</dbReference>
<feature type="compositionally biased region" description="Basic and acidic residues" evidence="1">
    <location>
        <begin position="332"/>
        <end position="343"/>
    </location>
</feature>
<feature type="compositionally biased region" description="Low complexity" evidence="1">
    <location>
        <begin position="344"/>
        <end position="354"/>
    </location>
</feature>
<dbReference type="InterPro" id="IPR011990">
    <property type="entry name" value="TPR-like_helical_dom_sf"/>
</dbReference>
<dbReference type="Proteomes" id="UP001293593">
    <property type="component" value="Unassembled WGS sequence"/>
</dbReference>
<evidence type="ECO:0000313" key="4">
    <source>
        <dbReference type="Proteomes" id="UP001293593"/>
    </source>
</evidence>
<dbReference type="InterPro" id="IPR019734">
    <property type="entry name" value="TPR_rpt"/>
</dbReference>
<gene>
    <name evidence="3" type="ORF">QN277_019262</name>
</gene>
<dbReference type="EMBL" id="JAWXYG010000004">
    <property type="protein sequence ID" value="KAK4276298.1"/>
    <property type="molecule type" value="Genomic_DNA"/>
</dbReference>
<comment type="caution">
    <text evidence="3">The sequence shown here is derived from an EMBL/GenBank/DDBJ whole genome shotgun (WGS) entry which is preliminary data.</text>
</comment>
<dbReference type="SMART" id="SM00028">
    <property type="entry name" value="TPR"/>
    <property type="match status" value="7"/>
</dbReference>
<dbReference type="InterPro" id="IPR036869">
    <property type="entry name" value="J_dom_sf"/>
</dbReference>
<feature type="region of interest" description="Disordered" evidence="1">
    <location>
        <begin position="332"/>
        <end position="359"/>
    </location>
</feature>
<feature type="region of interest" description="Disordered" evidence="1">
    <location>
        <begin position="455"/>
        <end position="485"/>
    </location>
</feature>